<organism evidence="4 5">
    <name type="scientific">Armillaria borealis</name>
    <dbReference type="NCBI Taxonomy" id="47425"/>
    <lineage>
        <taxon>Eukaryota</taxon>
        <taxon>Fungi</taxon>
        <taxon>Dikarya</taxon>
        <taxon>Basidiomycota</taxon>
        <taxon>Agaricomycotina</taxon>
        <taxon>Agaricomycetes</taxon>
        <taxon>Agaricomycetidae</taxon>
        <taxon>Agaricales</taxon>
        <taxon>Marasmiineae</taxon>
        <taxon>Physalacriaceae</taxon>
        <taxon>Armillaria</taxon>
    </lineage>
</organism>
<reference evidence="4" key="1">
    <citation type="submission" date="2023-06" db="EMBL/GenBank/DDBJ databases">
        <authorList>
            <consortium name="Lawrence Berkeley National Laboratory"/>
            <person name="Ahrendt S."/>
            <person name="Sahu N."/>
            <person name="Indic B."/>
            <person name="Wong-Bajracharya J."/>
            <person name="Merenyi Z."/>
            <person name="Ke H.-M."/>
            <person name="Monk M."/>
            <person name="Kocsube S."/>
            <person name="Drula E."/>
            <person name="Lipzen A."/>
            <person name="Balint B."/>
            <person name="Henrissat B."/>
            <person name="Andreopoulos B."/>
            <person name="Martin F.M."/>
            <person name="Harder C.B."/>
            <person name="Rigling D."/>
            <person name="Ford K.L."/>
            <person name="Foster G.D."/>
            <person name="Pangilinan J."/>
            <person name="Papanicolaou A."/>
            <person name="Barry K."/>
            <person name="LaButti K."/>
            <person name="Viragh M."/>
            <person name="Koriabine M."/>
            <person name="Yan M."/>
            <person name="Riley R."/>
            <person name="Champramary S."/>
            <person name="Plett K.L."/>
            <person name="Tsai I.J."/>
            <person name="Slot J."/>
            <person name="Sipos G."/>
            <person name="Plett J."/>
            <person name="Nagy L.G."/>
            <person name="Grigoriev I.V."/>
        </authorList>
    </citation>
    <scope>NUCLEOTIDE SEQUENCE</scope>
    <source>
        <strain evidence="4">FPL87.14</strain>
    </source>
</reference>
<dbReference type="SUPFAM" id="SSF53300">
    <property type="entry name" value="vWA-like"/>
    <property type="match status" value="1"/>
</dbReference>
<dbReference type="InterPro" id="IPR036465">
    <property type="entry name" value="vWFA_dom_sf"/>
</dbReference>
<evidence type="ECO:0000259" key="2">
    <source>
        <dbReference type="Pfam" id="PF11443"/>
    </source>
</evidence>
<accession>A0AA39JZX2</accession>
<feature type="region of interest" description="Disordered" evidence="1">
    <location>
        <begin position="199"/>
        <end position="248"/>
    </location>
</feature>
<feature type="domain" description="DUF2828" evidence="2">
    <location>
        <begin position="67"/>
        <end position="500"/>
    </location>
</feature>
<evidence type="ECO:0000313" key="4">
    <source>
        <dbReference type="EMBL" id="KAK0450885.1"/>
    </source>
</evidence>
<dbReference type="AlphaFoldDB" id="A0AA39JZX2"/>
<dbReference type="InterPro" id="IPR058580">
    <property type="entry name" value="DUF2828"/>
</dbReference>
<feature type="domain" description="DUF7788" evidence="3">
    <location>
        <begin position="502"/>
        <end position="723"/>
    </location>
</feature>
<gene>
    <name evidence="4" type="ORF">EV421DRAFT_1888692</name>
</gene>
<dbReference type="InterPro" id="IPR056690">
    <property type="entry name" value="DUF7788"/>
</dbReference>
<evidence type="ECO:0000313" key="5">
    <source>
        <dbReference type="Proteomes" id="UP001175226"/>
    </source>
</evidence>
<keyword evidence="5" id="KW-1185">Reference proteome</keyword>
<dbReference type="PANTHER" id="PTHR31373">
    <property type="entry name" value="OS06G0652100 PROTEIN"/>
    <property type="match status" value="1"/>
</dbReference>
<sequence>MASTSSVVATTQRVGLPDIPELFDPAFLDLLLPKSAPATEAFSEPQVAAPTNPMMQALHDTENQTLTANMAPTLGSTLSPTLDAFRSLDGFKKDNLAEVLTKSWAEDATITLRLIWQLRSVPDGKGEKEAFYRAFGWLYDNHPRTAVSNLHLLYEPVCFNANLKNKNDTGRAHGYWKDLLNILALATVGELGSGESTFLHRGGRAAPVKRRGRGRRFGGRPPRSTPAEPKVRQDPEEHNRESQCEAREARASAGLERYEVLTSKLKDPKYRALYIAVARQFATRLCTDISLLTQSESISAHADRLTHLRQLSLVGKWAPSAGGSHDRFTNITTAISYLLHDSRTSLPITFPSSLESATIDPLQKATILRSFLQRWVLAPLRTASEIPETYMSANRWNEIKYTRVPSLCMKNNSELFFKHDPEGFQDYMIDVESGKKTISGATLMPNEILHQIVKNSSEFNEIKKYPKLAEFKKTIAENKVRVAEAQWNTLISKLRESGSIDNAIAICDVSGSMGSFTSGDPKMPIMPALALSLILSKLSKPPFNDGFITFSSRPEFVRLDPTKSLYDTVAGMVHTHWEMNTNFNAVFMKLLLPLAIKHQVQQEDMIKRLFVFSDMQFDEAGGQSSDAATWETNYGVIEKAYKAAGYEVPQVVFWDLSQYGTTEVTAERTGVALMNGFSPALMKVFMGESEEEELEGWEKVTEDSKKAKKADEFNPLNTMRKSVMKKSFDGLVVVD</sequence>
<feature type="compositionally biased region" description="Basic residues" evidence="1">
    <location>
        <begin position="201"/>
        <end position="218"/>
    </location>
</feature>
<dbReference type="Gene3D" id="3.40.50.410">
    <property type="entry name" value="von Willebrand factor, type A domain"/>
    <property type="match status" value="1"/>
</dbReference>
<name>A0AA39JZX2_9AGAR</name>
<dbReference type="InterPro" id="IPR011205">
    <property type="entry name" value="UCP015417_vWA"/>
</dbReference>
<evidence type="ECO:0000256" key="1">
    <source>
        <dbReference type="SAM" id="MobiDB-lite"/>
    </source>
</evidence>
<proteinExistence type="predicted"/>
<dbReference type="Pfam" id="PF11443">
    <property type="entry name" value="DUF2828"/>
    <property type="match status" value="1"/>
</dbReference>
<dbReference type="Pfam" id="PF25043">
    <property type="entry name" value="DUF7788"/>
    <property type="match status" value="1"/>
</dbReference>
<protein>
    <submittedName>
        <fullName evidence="4">Uncharacterized protein</fullName>
    </submittedName>
</protein>
<dbReference type="PANTHER" id="PTHR31373:SF27">
    <property type="entry name" value="TROVE DOMAIN-CONTAINING PROTEIN"/>
    <property type="match status" value="1"/>
</dbReference>
<comment type="caution">
    <text evidence="4">The sequence shown here is derived from an EMBL/GenBank/DDBJ whole genome shotgun (WGS) entry which is preliminary data.</text>
</comment>
<feature type="compositionally biased region" description="Basic and acidic residues" evidence="1">
    <location>
        <begin position="229"/>
        <end position="248"/>
    </location>
</feature>
<dbReference type="PIRSF" id="PIRSF015417">
    <property type="entry name" value="T31B5_30_vWA"/>
    <property type="match status" value="1"/>
</dbReference>
<dbReference type="EMBL" id="JAUEPT010000006">
    <property type="protein sequence ID" value="KAK0450885.1"/>
    <property type="molecule type" value="Genomic_DNA"/>
</dbReference>
<evidence type="ECO:0000259" key="3">
    <source>
        <dbReference type="Pfam" id="PF25043"/>
    </source>
</evidence>
<dbReference type="Proteomes" id="UP001175226">
    <property type="component" value="Unassembled WGS sequence"/>
</dbReference>